<accession>A0AAV4LA30</accession>
<keyword evidence="3" id="KW-1003">Cell membrane</keyword>
<feature type="domain" description="Type II secretion system protein GspF" evidence="8">
    <location>
        <begin position="189"/>
        <end position="310"/>
    </location>
</feature>
<proteinExistence type="inferred from homology"/>
<feature type="transmembrane region" description="Helical" evidence="7">
    <location>
        <begin position="85"/>
        <end position="106"/>
    </location>
</feature>
<dbReference type="PRINTS" id="PR00812">
    <property type="entry name" value="BCTERIALGSPF"/>
</dbReference>
<evidence type="ECO:0000256" key="7">
    <source>
        <dbReference type="SAM" id="Phobius"/>
    </source>
</evidence>
<name>A0AAV4LA30_9BACL</name>
<dbReference type="EMBL" id="BOQE01000001">
    <property type="protein sequence ID" value="GIM44589.1"/>
    <property type="molecule type" value="Genomic_DNA"/>
</dbReference>
<dbReference type="Pfam" id="PF00482">
    <property type="entry name" value="T2SSF"/>
    <property type="match status" value="2"/>
</dbReference>
<evidence type="ECO:0000259" key="8">
    <source>
        <dbReference type="Pfam" id="PF00482"/>
    </source>
</evidence>
<dbReference type="Gene3D" id="1.20.81.30">
    <property type="entry name" value="Type II secretion system (T2SS), domain F"/>
    <property type="match status" value="2"/>
</dbReference>
<comment type="caution">
    <text evidence="9">The sequence shown here is derived from an EMBL/GenBank/DDBJ whole genome shotgun (WGS) entry which is preliminary data.</text>
</comment>
<dbReference type="Proteomes" id="UP001057291">
    <property type="component" value="Unassembled WGS sequence"/>
</dbReference>
<evidence type="ECO:0000313" key="10">
    <source>
        <dbReference type="Proteomes" id="UP001057291"/>
    </source>
</evidence>
<evidence type="ECO:0000256" key="2">
    <source>
        <dbReference type="ARBA" id="ARBA00005745"/>
    </source>
</evidence>
<evidence type="ECO:0000256" key="1">
    <source>
        <dbReference type="ARBA" id="ARBA00004651"/>
    </source>
</evidence>
<comment type="similarity">
    <text evidence="2">Belongs to the GSP F family.</text>
</comment>
<feature type="transmembrane region" description="Helical" evidence="7">
    <location>
        <begin position="292"/>
        <end position="312"/>
    </location>
</feature>
<reference evidence="9" key="1">
    <citation type="journal article" date="2023" name="Int. J. Syst. Evol. Microbiol.">
        <title>Collibacillus ludicampi gen. nov., sp. nov., a new soil bacterium of the family Alicyclobacillaceae.</title>
        <authorList>
            <person name="Jojima T."/>
            <person name="Ioku Y."/>
            <person name="Fukuta Y."/>
            <person name="Shirasaka N."/>
            <person name="Matsumura Y."/>
            <person name="Mori M."/>
        </authorList>
    </citation>
    <scope>NUCLEOTIDE SEQUENCE</scope>
    <source>
        <strain evidence="9">TP075</strain>
    </source>
</reference>
<evidence type="ECO:0000256" key="5">
    <source>
        <dbReference type="ARBA" id="ARBA00022989"/>
    </source>
</evidence>
<evidence type="ECO:0000313" key="9">
    <source>
        <dbReference type="EMBL" id="GIM44589.1"/>
    </source>
</evidence>
<dbReference type="PANTHER" id="PTHR30012:SF0">
    <property type="entry name" value="TYPE II SECRETION SYSTEM PROTEIN F-RELATED"/>
    <property type="match status" value="1"/>
</dbReference>
<keyword evidence="6 7" id="KW-0472">Membrane</keyword>
<comment type="subcellular location">
    <subcellularLocation>
        <location evidence="1">Cell membrane</location>
        <topology evidence="1">Multi-pass membrane protein</topology>
    </subcellularLocation>
</comment>
<keyword evidence="5 7" id="KW-1133">Transmembrane helix</keyword>
<dbReference type="InterPro" id="IPR018076">
    <property type="entry name" value="T2SS_GspF_dom"/>
</dbReference>
<keyword evidence="10" id="KW-1185">Reference proteome</keyword>
<sequence>MTAGLRLMKKQCGKAERKLFDKLILGIERGSPLSQLFLAEGFPLLVYSLVVVGEANGDLAKSFYRLSDHYEAKLSFRRDVWNASFYPLLVCIASIVTAFFLLYVILPQFEVLYLQMGFPLPEDTQRLFRWAGSIRAILPWFVFSSFTVLLLLFFSRRKLPRMMKQTIAKILFLPFIKDIYRVVFSYRLVENLSLLLSSGLPILDVLQRMADVSLLPYERQTVEHIRAKILAGSTLSEALSAQPWVDIRVLLAIEIAEATGDLSAACEYVAGELSQELRNKSKRFIQLLEPSMLLFLGGVIGVITLAMILPMVELVQSIR</sequence>
<dbReference type="AlphaFoldDB" id="A0AAV4LA30"/>
<dbReference type="PANTHER" id="PTHR30012">
    <property type="entry name" value="GENERAL SECRETION PATHWAY PROTEIN"/>
    <property type="match status" value="1"/>
</dbReference>
<keyword evidence="4 7" id="KW-0812">Transmembrane</keyword>
<organism evidence="9 10">
    <name type="scientific">Collibacillus ludicampi</name>
    <dbReference type="NCBI Taxonomy" id="2771369"/>
    <lineage>
        <taxon>Bacteria</taxon>
        <taxon>Bacillati</taxon>
        <taxon>Bacillota</taxon>
        <taxon>Bacilli</taxon>
        <taxon>Bacillales</taxon>
        <taxon>Alicyclobacillaceae</taxon>
        <taxon>Collibacillus</taxon>
    </lineage>
</organism>
<dbReference type="InterPro" id="IPR042094">
    <property type="entry name" value="T2SS_GspF_sf"/>
</dbReference>
<evidence type="ECO:0000256" key="6">
    <source>
        <dbReference type="ARBA" id="ARBA00023136"/>
    </source>
</evidence>
<gene>
    <name evidence="9" type="ORF">DNHGIG_01380</name>
</gene>
<evidence type="ECO:0000256" key="4">
    <source>
        <dbReference type="ARBA" id="ARBA00022692"/>
    </source>
</evidence>
<feature type="domain" description="Type II secretion system protein GspF" evidence="8">
    <location>
        <begin position="3"/>
        <end position="107"/>
    </location>
</feature>
<dbReference type="GO" id="GO:0005886">
    <property type="term" value="C:plasma membrane"/>
    <property type="evidence" value="ECO:0007669"/>
    <property type="project" value="UniProtKB-SubCell"/>
</dbReference>
<feature type="transmembrane region" description="Helical" evidence="7">
    <location>
        <begin position="137"/>
        <end position="154"/>
    </location>
</feature>
<evidence type="ECO:0000256" key="3">
    <source>
        <dbReference type="ARBA" id="ARBA00022475"/>
    </source>
</evidence>
<dbReference type="InterPro" id="IPR003004">
    <property type="entry name" value="GspF/PilC"/>
</dbReference>
<protein>
    <recommendedName>
        <fullName evidence="8">Type II secretion system protein GspF domain-containing protein</fullName>
    </recommendedName>
</protein>